<dbReference type="Gene3D" id="3.40.640.10">
    <property type="entry name" value="Type I PLP-dependent aspartate aminotransferase-like (Major domain)"/>
    <property type="match status" value="1"/>
</dbReference>
<reference evidence="3" key="1">
    <citation type="submission" date="2021-01" db="EMBL/GenBank/DDBJ databases">
        <authorList>
            <person name="Corre E."/>
            <person name="Pelletier E."/>
            <person name="Niang G."/>
            <person name="Scheremetjew M."/>
            <person name="Finn R."/>
            <person name="Kale V."/>
            <person name="Holt S."/>
            <person name="Cochrane G."/>
            <person name="Meng A."/>
            <person name="Brown T."/>
            <person name="Cohen L."/>
        </authorList>
    </citation>
    <scope>NUCLEOTIDE SEQUENCE</scope>
    <source>
        <strain evidence="3">CCMP 769</strain>
    </source>
</reference>
<dbReference type="Pfam" id="PF00155">
    <property type="entry name" value="Aminotran_1_2"/>
    <property type="match status" value="1"/>
</dbReference>
<dbReference type="Gene3D" id="3.90.1150.10">
    <property type="entry name" value="Aspartate Aminotransferase, domain 1"/>
    <property type="match status" value="1"/>
</dbReference>
<dbReference type="PANTHER" id="PTHR45744:SF2">
    <property type="entry name" value="TYROSINE AMINOTRANSFERASE"/>
    <property type="match status" value="1"/>
</dbReference>
<dbReference type="InterPro" id="IPR015424">
    <property type="entry name" value="PyrdxlP-dep_Trfase"/>
</dbReference>
<evidence type="ECO:0000313" key="3">
    <source>
        <dbReference type="EMBL" id="CAE0038606.1"/>
    </source>
</evidence>
<proteinExistence type="predicted"/>
<dbReference type="GO" id="GO:0030170">
    <property type="term" value="F:pyridoxal phosphate binding"/>
    <property type="evidence" value="ECO:0007669"/>
    <property type="project" value="InterPro"/>
</dbReference>
<dbReference type="PANTHER" id="PTHR45744">
    <property type="entry name" value="TYROSINE AMINOTRANSFERASE"/>
    <property type="match status" value="1"/>
</dbReference>
<dbReference type="CDD" id="cd00609">
    <property type="entry name" value="AAT_like"/>
    <property type="match status" value="1"/>
</dbReference>
<name>A0A7S2ZHZ9_9RHOD</name>
<sequence length="765" mass="86620">MGMSFVVPCGFLREIGPAPRKRRPRCGNSGCFFQQLGSSGLVGRANPMCGLNSNEVGDWFDDRDTVDNRGGFSKDDYLTQPKSSPGDRLPIPRKPWEGSKLFIPDELLADPVFKWEVQGLMVQHFRGRLDENYSKEIDAYRKDRPEVTEDDLKAREEYRKAAKKAIQENPQDWLLRNWRTNEPVDLDSVYKNPLLMLNTSRESLRTLSTKPPLIAPEVLEELDELAIDTVMKLKQDEQEKGLNLVECMKCGRLAESRELVQNGKCAFCNRDLAEQKRQAMIEAMESEEGSEPREAKLPRRNWPSVPSRNYHMTGSFLMRYLRNKMPQDISQANWLLWIDPSNYSEIPGESSFLSAEERYLDDDLKPASALLFKASREFDDEEELEDFEEGEDIDYLDRMYDGCEGCANFMESIECLQARVHELNSTMYRKDDICLASGAAGAFRAALEVLCSPGENILVPEPTDGVFESVAESLGVEVRYYQVVRHNREWGFDLQEIAQMMNHQTAALIVKNPNNIGGFLHSREDLAAVCDLCGKCGVPIIADEVLSDFVFDSSWISRLEEMGIPNRSKSHKFVPTMEAADGKVPVLTIGETSHRFQAQLLRLGWLLIAADPSQISEEVRFALRSVGNAQLPHDLHVVAGSLSQFLDPKSITDARATVDNISQSLASLISNIHRDTFECSIPSAGMSVLVKVDLERFDFSSTRDFTEYLLKEQNIGIVPGSVFHVDKYCFLQPTTSARMGQACYEFRLFLDRLSKTLDKKRTLRA</sequence>
<evidence type="ECO:0000259" key="2">
    <source>
        <dbReference type="Pfam" id="PF00155"/>
    </source>
</evidence>
<organism evidence="3">
    <name type="scientific">Rhodosorus marinus</name>
    <dbReference type="NCBI Taxonomy" id="101924"/>
    <lineage>
        <taxon>Eukaryota</taxon>
        <taxon>Rhodophyta</taxon>
        <taxon>Stylonematophyceae</taxon>
        <taxon>Stylonematales</taxon>
        <taxon>Stylonemataceae</taxon>
        <taxon>Rhodosorus</taxon>
    </lineage>
</organism>
<dbReference type="InterPro" id="IPR004839">
    <property type="entry name" value="Aminotransferase_I/II_large"/>
</dbReference>
<dbReference type="InterPro" id="IPR015421">
    <property type="entry name" value="PyrdxlP-dep_Trfase_major"/>
</dbReference>
<dbReference type="GO" id="GO:0006572">
    <property type="term" value="P:L-tyrosine catabolic process"/>
    <property type="evidence" value="ECO:0007669"/>
    <property type="project" value="TreeGrafter"/>
</dbReference>
<dbReference type="SUPFAM" id="SSF53383">
    <property type="entry name" value="PLP-dependent transferases"/>
    <property type="match status" value="1"/>
</dbReference>
<protein>
    <recommendedName>
        <fullName evidence="2">Aminotransferase class I/classII large domain-containing protein</fullName>
    </recommendedName>
</protein>
<gene>
    <name evidence="3" type="ORF">RMAR00112_LOCUS6565</name>
</gene>
<accession>A0A7S2ZHZ9</accession>
<dbReference type="GO" id="GO:0004838">
    <property type="term" value="F:L-tyrosine-2-oxoglutarate transaminase activity"/>
    <property type="evidence" value="ECO:0007669"/>
    <property type="project" value="TreeGrafter"/>
</dbReference>
<feature type="region of interest" description="Disordered" evidence="1">
    <location>
        <begin position="70"/>
        <end position="91"/>
    </location>
</feature>
<dbReference type="EMBL" id="HBHW01008770">
    <property type="protein sequence ID" value="CAE0038606.1"/>
    <property type="molecule type" value="Transcribed_RNA"/>
</dbReference>
<evidence type="ECO:0000256" key="1">
    <source>
        <dbReference type="SAM" id="MobiDB-lite"/>
    </source>
</evidence>
<feature type="domain" description="Aminotransferase class I/classII large" evidence="2">
    <location>
        <begin position="425"/>
        <end position="727"/>
    </location>
</feature>
<dbReference type="InterPro" id="IPR015422">
    <property type="entry name" value="PyrdxlP-dep_Trfase_small"/>
</dbReference>
<dbReference type="AlphaFoldDB" id="A0A7S2ZHZ9"/>